<keyword evidence="5" id="KW-0175">Coiled coil</keyword>
<evidence type="ECO:0000313" key="9">
    <source>
        <dbReference type="EMBL" id="SEQ93215.1"/>
    </source>
</evidence>
<evidence type="ECO:0000256" key="5">
    <source>
        <dbReference type="SAM" id="Coils"/>
    </source>
</evidence>
<keyword evidence="10" id="KW-1185">Reference proteome</keyword>
<keyword evidence="6" id="KW-0812">Transmembrane</keyword>
<feature type="transmembrane region" description="Helical" evidence="6">
    <location>
        <begin position="12"/>
        <end position="30"/>
    </location>
</feature>
<dbReference type="Pfam" id="PF00015">
    <property type="entry name" value="MCPsignal"/>
    <property type="match status" value="1"/>
</dbReference>
<reference evidence="10" key="1">
    <citation type="submission" date="2016-10" db="EMBL/GenBank/DDBJ databases">
        <authorList>
            <person name="Varghese N."/>
            <person name="Submissions S."/>
        </authorList>
    </citation>
    <scope>NUCLEOTIDE SEQUENCE [LARGE SCALE GENOMIC DNA]</scope>
    <source>
        <strain evidence="10">DSM 18887</strain>
    </source>
</reference>
<evidence type="ECO:0000256" key="3">
    <source>
        <dbReference type="ARBA" id="ARBA00029447"/>
    </source>
</evidence>
<dbReference type="CDD" id="cd06225">
    <property type="entry name" value="HAMP"/>
    <property type="match status" value="1"/>
</dbReference>
<dbReference type="SMART" id="SM00304">
    <property type="entry name" value="HAMP"/>
    <property type="match status" value="1"/>
</dbReference>
<dbReference type="InterPro" id="IPR003660">
    <property type="entry name" value="HAMP_dom"/>
</dbReference>
<dbReference type="OrthoDB" id="5693655at2"/>
<dbReference type="SUPFAM" id="SSF58104">
    <property type="entry name" value="Methyl-accepting chemotaxis protein (MCP) signaling domain"/>
    <property type="match status" value="1"/>
</dbReference>
<evidence type="ECO:0000259" key="8">
    <source>
        <dbReference type="PROSITE" id="PS50885"/>
    </source>
</evidence>
<dbReference type="InterPro" id="IPR004089">
    <property type="entry name" value="MCPsignal_dom"/>
</dbReference>
<evidence type="ECO:0000313" key="10">
    <source>
        <dbReference type="Proteomes" id="UP000198749"/>
    </source>
</evidence>
<keyword evidence="6" id="KW-0472">Membrane</keyword>
<dbReference type="RefSeq" id="WP_091360434.1">
    <property type="nucleotide sequence ID" value="NZ_AP025284.1"/>
</dbReference>
<dbReference type="PROSITE" id="PS50111">
    <property type="entry name" value="CHEMOTAXIS_TRANSDUC_2"/>
    <property type="match status" value="1"/>
</dbReference>
<dbReference type="PANTHER" id="PTHR32089">
    <property type="entry name" value="METHYL-ACCEPTING CHEMOTAXIS PROTEIN MCPB"/>
    <property type="match status" value="1"/>
</dbReference>
<dbReference type="SMART" id="SM00283">
    <property type="entry name" value="MA"/>
    <property type="match status" value="1"/>
</dbReference>
<name>A0A1H9K312_9GAMM</name>
<dbReference type="Pfam" id="PF00672">
    <property type="entry name" value="HAMP"/>
    <property type="match status" value="1"/>
</dbReference>
<evidence type="ECO:0000256" key="1">
    <source>
        <dbReference type="ARBA" id="ARBA00004370"/>
    </source>
</evidence>
<feature type="domain" description="HAMP" evidence="8">
    <location>
        <begin position="330"/>
        <end position="382"/>
    </location>
</feature>
<evidence type="ECO:0000259" key="7">
    <source>
        <dbReference type="PROSITE" id="PS50111"/>
    </source>
</evidence>
<dbReference type="GO" id="GO:0007165">
    <property type="term" value="P:signal transduction"/>
    <property type="evidence" value="ECO:0007669"/>
    <property type="project" value="UniProtKB-KW"/>
</dbReference>
<dbReference type="PROSITE" id="PS50885">
    <property type="entry name" value="HAMP"/>
    <property type="match status" value="1"/>
</dbReference>
<comment type="subcellular location">
    <subcellularLocation>
        <location evidence="1">Membrane</location>
    </subcellularLocation>
</comment>
<dbReference type="PANTHER" id="PTHR32089:SF70">
    <property type="entry name" value="ENERGY TAXIS MODULATING METHYL ACCEPTING SENSORY TRANSDUCER"/>
    <property type="match status" value="1"/>
</dbReference>
<gene>
    <name evidence="9" type="ORF">SAMN03080615_03301</name>
</gene>
<feature type="domain" description="Methyl-accepting transducer" evidence="7">
    <location>
        <begin position="387"/>
        <end position="623"/>
    </location>
</feature>
<dbReference type="GO" id="GO:0006935">
    <property type="term" value="P:chemotaxis"/>
    <property type="evidence" value="ECO:0007669"/>
    <property type="project" value="UniProtKB-ARBA"/>
</dbReference>
<proteinExistence type="inferred from homology"/>
<organism evidence="9 10">
    <name type="scientific">Amphritea atlantica</name>
    <dbReference type="NCBI Taxonomy" id="355243"/>
    <lineage>
        <taxon>Bacteria</taxon>
        <taxon>Pseudomonadati</taxon>
        <taxon>Pseudomonadota</taxon>
        <taxon>Gammaproteobacteria</taxon>
        <taxon>Oceanospirillales</taxon>
        <taxon>Oceanospirillaceae</taxon>
        <taxon>Amphritea</taxon>
    </lineage>
</organism>
<sequence length="660" mass="72003">MRLNITHKLTAGFSLMVLFIIVVGAGGLFGSKTISNHFFNVSDNVIPSLSGSFQQLVYLEEVNSELFAALSQDRIKQLNEKKKAVKARIVQFNDAQIVVAEKAAGDPELKASIDKVQTVSKEFFAVTEKVMADRKQSLILEFQTRQAEIDFQGLGNTLNLWVKSLYENQVDQSVLDKADDLMVAFSMHRFHLVDFQRTNDMAKLEKELKDNKGKLKQALAAIDSDVPNFYLLKRTINSVNNHLYQEGGLVDYYKQKAEAEAVLAQSLKKTDNLISQARAAVSAFIAANHELAGNARNEAQQLVNFSQVGILALSVGSVVSGLIVAIILMQTIRVPLAHIHSGLSAFRKGDLSVVFEVKREDEFGDLSRYLNSVVEELRDILQKVASGADRLSSVANRNASISQQTTEAMSTQGMKLEQTSSAAVEMEHSVSEVAGHSKTTLQAVHEFEALSQDVSQQMLDTVASIETQAKGIDQAMGVSNEMAAFGNQIVMILTTIQDIAEKTNLLALNAAIEAARAGEQGRGFAVVADEVRGLAGRTRDSVQDIQEMVGNMQNAITRVSEVMNQSFEQTQNCVEQAGRSQQVLQAMNEAVSHIRDLNAFIETAATEQAQAVAEVSQTLVSINVTAAETSQGAVVASESSQELLDVARQQQSLLARFSIS</sequence>
<feature type="coiled-coil region" evidence="5">
    <location>
        <begin position="68"/>
        <end position="95"/>
    </location>
</feature>
<comment type="similarity">
    <text evidence="3">Belongs to the methyl-accepting chemotaxis (MCP) protein family.</text>
</comment>
<dbReference type="Proteomes" id="UP000198749">
    <property type="component" value="Unassembled WGS sequence"/>
</dbReference>
<accession>A0A1H9K312</accession>
<dbReference type="Gene3D" id="1.10.287.950">
    <property type="entry name" value="Methyl-accepting chemotaxis protein"/>
    <property type="match status" value="1"/>
</dbReference>
<evidence type="ECO:0000256" key="2">
    <source>
        <dbReference type="ARBA" id="ARBA00023224"/>
    </source>
</evidence>
<dbReference type="EMBL" id="FOGB01000011">
    <property type="protein sequence ID" value="SEQ93215.1"/>
    <property type="molecule type" value="Genomic_DNA"/>
</dbReference>
<evidence type="ECO:0000256" key="4">
    <source>
        <dbReference type="PROSITE-ProRule" id="PRU00284"/>
    </source>
</evidence>
<protein>
    <submittedName>
        <fullName evidence="9">HAMP domain-containing protein</fullName>
    </submittedName>
</protein>
<dbReference type="FunFam" id="1.10.287.950:FF:000001">
    <property type="entry name" value="Methyl-accepting chemotaxis sensory transducer"/>
    <property type="match status" value="1"/>
</dbReference>
<dbReference type="AlphaFoldDB" id="A0A1H9K312"/>
<keyword evidence="2 4" id="KW-0807">Transducer</keyword>
<dbReference type="GO" id="GO:0016020">
    <property type="term" value="C:membrane"/>
    <property type="evidence" value="ECO:0007669"/>
    <property type="project" value="UniProtKB-SubCell"/>
</dbReference>
<keyword evidence="6" id="KW-1133">Transmembrane helix</keyword>
<evidence type="ECO:0000256" key="6">
    <source>
        <dbReference type="SAM" id="Phobius"/>
    </source>
</evidence>
<dbReference type="STRING" id="355243.SAMN03080615_03301"/>